<keyword evidence="2" id="KW-1185">Reference proteome</keyword>
<reference evidence="1 2" key="1">
    <citation type="submission" date="2020-07" db="EMBL/GenBank/DDBJ databases">
        <title>Gai3-2, isolated from salt lake.</title>
        <authorList>
            <person name="Cui H."/>
            <person name="Shi X."/>
        </authorList>
    </citation>
    <scope>NUCLEOTIDE SEQUENCE [LARGE SCALE GENOMIC DNA]</scope>
    <source>
        <strain evidence="1 2">Gai3-2</strain>
    </source>
</reference>
<dbReference type="EMBL" id="CP058529">
    <property type="protein sequence ID" value="QLG29039.1"/>
    <property type="molecule type" value="Genomic_DNA"/>
</dbReference>
<organism evidence="1 2">
    <name type="scientific">Halorarum halophilum</name>
    <dbReference type="NCBI Taxonomy" id="2743090"/>
    <lineage>
        <taxon>Archaea</taxon>
        <taxon>Methanobacteriati</taxon>
        <taxon>Methanobacteriota</taxon>
        <taxon>Stenosarchaea group</taxon>
        <taxon>Halobacteria</taxon>
        <taxon>Halobacteriales</taxon>
        <taxon>Haloferacaceae</taxon>
        <taxon>Halorarum</taxon>
    </lineage>
</organism>
<evidence type="ECO:0000313" key="1">
    <source>
        <dbReference type="EMBL" id="QLG29039.1"/>
    </source>
</evidence>
<dbReference type="OrthoDB" id="179495at2157"/>
<proteinExistence type="predicted"/>
<dbReference type="Proteomes" id="UP000509750">
    <property type="component" value="Chromosome"/>
</dbReference>
<dbReference type="KEGG" id="halg:HUG10_16500"/>
<evidence type="ECO:0000313" key="2">
    <source>
        <dbReference type="Proteomes" id="UP000509750"/>
    </source>
</evidence>
<gene>
    <name evidence="1" type="ORF">HUG10_16500</name>
</gene>
<accession>A0A7D5K9F3</accession>
<name>A0A7D5K9F3_9EURY</name>
<protein>
    <submittedName>
        <fullName evidence="1">Uncharacterized protein</fullName>
    </submittedName>
</protein>
<sequence length="54" mass="6071">MIAVIERMLMRCESCGRGYAARRLEDETVHLLGGKDACKCGHTAFSELVWDEVL</sequence>
<dbReference type="AlphaFoldDB" id="A0A7D5K9F3"/>
<dbReference type="RefSeq" id="WP_179170613.1">
    <property type="nucleotide sequence ID" value="NZ_CP058529.1"/>
</dbReference>
<dbReference type="GeneID" id="56030467"/>